<feature type="active site" evidence="20">
    <location>
        <position position="354"/>
    </location>
</feature>
<dbReference type="Pfam" id="PF00927">
    <property type="entry name" value="Transglut_C"/>
    <property type="match status" value="2"/>
</dbReference>
<reference evidence="23" key="2">
    <citation type="submission" date="2025-08" db="UniProtKB">
        <authorList>
            <consortium name="Ensembl"/>
        </authorList>
    </citation>
    <scope>IDENTIFICATION</scope>
</reference>
<dbReference type="GO" id="GO:0016020">
    <property type="term" value="C:membrane"/>
    <property type="evidence" value="ECO:0007669"/>
    <property type="project" value="UniProtKB-SubCell"/>
</dbReference>
<evidence type="ECO:0000256" key="17">
    <source>
        <dbReference type="ARBA" id="ARBA00043229"/>
    </source>
</evidence>
<evidence type="ECO:0000256" key="11">
    <source>
        <dbReference type="ARBA" id="ARBA00023315"/>
    </source>
</evidence>
<evidence type="ECO:0000256" key="19">
    <source>
        <dbReference type="ARBA" id="ARBA00051843"/>
    </source>
</evidence>
<evidence type="ECO:0000256" key="16">
    <source>
        <dbReference type="ARBA" id="ARBA00041726"/>
    </source>
</evidence>
<name>A0A8C7SL14_ONCMY</name>
<comment type="similarity">
    <text evidence="2">Belongs to the transglutaminase superfamily. Transglutaminase family.</text>
</comment>
<dbReference type="FunFam" id="2.60.40.10:FF:001143">
    <property type="entry name" value="Protein-glutamine gamma-glutamyltransferase K"/>
    <property type="match status" value="1"/>
</dbReference>
<evidence type="ECO:0000256" key="3">
    <source>
        <dbReference type="ARBA" id="ARBA00022553"/>
    </source>
</evidence>
<dbReference type="EC" id="2.3.2.13" evidence="12"/>
<comment type="cofactor">
    <cofactor evidence="21">
        <name>Ca(2+)</name>
        <dbReference type="ChEBI" id="CHEBI:29108"/>
    </cofactor>
    <text evidence="21">Binds 1 Ca(2+) ion per subunit.</text>
</comment>
<dbReference type="GO" id="GO:0003810">
    <property type="term" value="F:protein-glutamine gamma-glutamyltransferase activity"/>
    <property type="evidence" value="ECO:0007669"/>
    <property type="project" value="UniProtKB-EC"/>
</dbReference>
<dbReference type="InterPro" id="IPR050779">
    <property type="entry name" value="Transglutaminase"/>
</dbReference>
<feature type="binding site" evidence="21">
    <location>
        <position position="419"/>
    </location>
    <ligand>
        <name>Ca(2+)</name>
        <dbReference type="ChEBI" id="CHEBI:29108"/>
    </ligand>
</feature>
<dbReference type="PROSITE" id="PS00547">
    <property type="entry name" value="TRANSGLUTAMINASES"/>
    <property type="match status" value="1"/>
</dbReference>
<sequence length="709" mass="79389">MVDIKMAFLHYIPVSELLLTVRSIDLMKTKTGLNRLEHHTDRYYGDDLIIRRGNTFMMWLDLSRPYYPNTDRLHLELKTDSASSDLSQDDQRRGTHVIIPLVEELEDDRWEAKIVKRDGNRIKLSVNSQPTAMIGRYQLTVATHSPKGKATSTHDPGNDIRMLFNPWCEDDTVYMDDEDEKNEYVLNDVGRLYYGTENQIGARTWNYGQFDEGILDACLYVLEKSVTPPSGWGDPVNVVRVISAMINSPDDCGVVEGNWSGKYVGGTSPTAWSGSVDILKKYQKDGGIPVRYGQCWVFSGVTTTVLRCLGIPSRSVSNFNSAHDTDVSLTTDVYFNENLESIDHLNTDSIWNFHVWNDCWMARPDLPPGHGGWQAIDSTPQETSQGTFRCGPASITAIRNGQVFLKHDSPFIFAEVNSDKIYWQRNLDGTFTQIHSEKNAVGHCISTKAVGSDERNDITHLYKHPEGSTEEERIAVETASRYGSKPDTYSSPIAEDISIEVTMDGEGPRMGGDAELNIVMRNASSLPRTINLHSQVAVMYYTGVLKATVKKDETPVELLANEVKTLEWILQYQHYQDQLVDQAALMLTLSVRVTETQQVLATQFSFRLRTPDLIIKPVGEAVVGKKMAAEIFFTNPLPRTLKGVVFRVEGLGLQSVRQIAVGDVASRSSVTLTEHFVPTLPGSRKLVASLDCKQLTQVHGVANIDVKEK</sequence>
<evidence type="ECO:0000256" key="18">
    <source>
        <dbReference type="ARBA" id="ARBA00045815"/>
    </source>
</evidence>
<dbReference type="Ensembl" id="ENSOMYT00000072572.2">
    <property type="protein sequence ID" value="ENSOMYP00000066634.2"/>
    <property type="gene ID" value="ENSOMYG00000030462.2"/>
</dbReference>
<dbReference type="PANTHER" id="PTHR11590">
    <property type="entry name" value="PROTEIN-GLUTAMINE GAMMA-GLUTAMYLTRANSFERASE"/>
    <property type="match status" value="1"/>
</dbReference>
<dbReference type="Pfam" id="PF00868">
    <property type="entry name" value="Transglut_N"/>
    <property type="match status" value="1"/>
</dbReference>
<feature type="binding site" evidence="21">
    <location>
        <position position="417"/>
    </location>
    <ligand>
        <name>Ca(2+)</name>
        <dbReference type="ChEBI" id="CHEBI:29108"/>
    </ligand>
</feature>
<evidence type="ECO:0000256" key="9">
    <source>
        <dbReference type="ARBA" id="ARBA00023249"/>
    </source>
</evidence>
<evidence type="ECO:0000256" key="21">
    <source>
        <dbReference type="PIRSR" id="PIRSR000459-2"/>
    </source>
</evidence>
<keyword evidence="3" id="KW-0597">Phosphoprotein</keyword>
<evidence type="ECO:0000313" key="23">
    <source>
        <dbReference type="Ensembl" id="ENSOMYP00000066634.2"/>
    </source>
</evidence>
<comment type="subunit">
    <text evidence="13">Interacts with PLAAT4.</text>
</comment>
<evidence type="ECO:0000256" key="5">
    <source>
        <dbReference type="ARBA" id="ARBA00022723"/>
    </source>
</evidence>
<feature type="active site" evidence="20">
    <location>
        <position position="295"/>
    </location>
</feature>
<evidence type="ECO:0000256" key="20">
    <source>
        <dbReference type="PIRSR" id="PIRSR000459-1"/>
    </source>
</evidence>
<dbReference type="Proteomes" id="UP000694395">
    <property type="component" value="Chromosome 5"/>
</dbReference>
<keyword evidence="5 21" id="KW-0479">Metal-binding</keyword>
<reference evidence="23" key="1">
    <citation type="submission" date="2020-07" db="EMBL/GenBank/DDBJ databases">
        <title>A long reads based de novo assembly of the rainbow trout Arlee double haploid line genome.</title>
        <authorList>
            <person name="Gao G."/>
            <person name="Palti Y."/>
        </authorList>
    </citation>
    <scope>NUCLEOTIDE SEQUENCE [LARGE SCALE GENOMIC DNA]</scope>
</reference>
<comment type="subcellular location">
    <subcellularLocation>
        <location evidence="1">Membrane</location>
        <topology evidence="1">Lipid-anchor</topology>
    </subcellularLocation>
</comment>
<dbReference type="InterPro" id="IPR036985">
    <property type="entry name" value="Transglutaminase-like_sf"/>
</dbReference>
<evidence type="ECO:0000259" key="22">
    <source>
        <dbReference type="SMART" id="SM00460"/>
    </source>
</evidence>
<feature type="binding site" evidence="21">
    <location>
        <position position="466"/>
    </location>
    <ligand>
        <name>Ca(2+)</name>
        <dbReference type="ChEBI" id="CHEBI:29108"/>
    </ligand>
</feature>
<dbReference type="GO" id="GO:0046872">
    <property type="term" value="F:metal ion binding"/>
    <property type="evidence" value="ECO:0007669"/>
    <property type="project" value="UniProtKB-KW"/>
</dbReference>
<dbReference type="FunFam" id="2.60.40.10:FF:000171">
    <property type="entry name" value="protein-glutamine gamma-glutamyltransferase 6"/>
    <property type="match status" value="1"/>
</dbReference>
<dbReference type="GeneTree" id="ENSGT01050000244939"/>
<organism evidence="23 24">
    <name type="scientific">Oncorhynchus mykiss</name>
    <name type="common">Rainbow trout</name>
    <name type="synonym">Salmo gairdneri</name>
    <dbReference type="NCBI Taxonomy" id="8022"/>
    <lineage>
        <taxon>Eukaryota</taxon>
        <taxon>Metazoa</taxon>
        <taxon>Chordata</taxon>
        <taxon>Craniata</taxon>
        <taxon>Vertebrata</taxon>
        <taxon>Euteleostomi</taxon>
        <taxon>Actinopterygii</taxon>
        <taxon>Neopterygii</taxon>
        <taxon>Teleostei</taxon>
        <taxon>Protacanthopterygii</taxon>
        <taxon>Salmoniformes</taxon>
        <taxon>Salmonidae</taxon>
        <taxon>Salmoninae</taxon>
        <taxon>Oncorhynchus</taxon>
    </lineage>
</organism>
<evidence type="ECO:0000256" key="12">
    <source>
        <dbReference type="ARBA" id="ARBA00024222"/>
    </source>
</evidence>
<dbReference type="PANTHER" id="PTHR11590:SF49">
    <property type="entry name" value="PROTEIN-GLUTAMINE GAMMA-GLUTAMYLTRANSFERASE K"/>
    <property type="match status" value="1"/>
</dbReference>
<dbReference type="GO" id="GO:0031424">
    <property type="term" value="P:keratinization"/>
    <property type="evidence" value="ECO:0007669"/>
    <property type="project" value="UniProtKB-KW"/>
</dbReference>
<evidence type="ECO:0000256" key="13">
    <source>
        <dbReference type="ARBA" id="ARBA00038573"/>
    </source>
</evidence>
<dbReference type="SUPFAM" id="SSF49309">
    <property type="entry name" value="Transglutaminase, two C-terminal domains"/>
    <property type="match status" value="2"/>
</dbReference>
<evidence type="ECO:0000256" key="10">
    <source>
        <dbReference type="ARBA" id="ARBA00023288"/>
    </source>
</evidence>
<dbReference type="Gene3D" id="2.60.40.10">
    <property type="entry name" value="Immunoglobulins"/>
    <property type="match status" value="3"/>
</dbReference>
<dbReference type="InterPro" id="IPR014756">
    <property type="entry name" value="Ig_E-set"/>
</dbReference>
<dbReference type="InterPro" id="IPR002931">
    <property type="entry name" value="Transglutaminase-like"/>
</dbReference>
<keyword evidence="24" id="KW-1185">Reference proteome</keyword>
<evidence type="ECO:0000313" key="24">
    <source>
        <dbReference type="Proteomes" id="UP000694395"/>
    </source>
</evidence>
<keyword evidence="10" id="KW-0449">Lipoprotein</keyword>
<keyword evidence="6 21" id="KW-0106">Calcium</keyword>
<comment type="catalytic activity">
    <reaction evidence="19">
        <text>L-glutaminyl-[protein] + L-lysyl-[protein] = [protein]-L-lysyl-N(6)-5-L-glutamyl-[protein] + NH4(+)</text>
        <dbReference type="Rhea" id="RHEA:54816"/>
        <dbReference type="Rhea" id="RHEA-COMP:9752"/>
        <dbReference type="Rhea" id="RHEA-COMP:10207"/>
        <dbReference type="Rhea" id="RHEA-COMP:14005"/>
        <dbReference type="ChEBI" id="CHEBI:28938"/>
        <dbReference type="ChEBI" id="CHEBI:29969"/>
        <dbReference type="ChEBI" id="CHEBI:30011"/>
        <dbReference type="ChEBI" id="CHEBI:138370"/>
        <dbReference type="EC" id="2.3.2.13"/>
    </reaction>
</comment>
<dbReference type="FunFam" id="3.90.260.10:FF:000001">
    <property type="entry name" value="Protein-glutamine gamma-glutamyltransferase 2"/>
    <property type="match status" value="1"/>
</dbReference>
<feature type="domain" description="Transglutaminase-like" evidence="22">
    <location>
        <begin position="287"/>
        <end position="380"/>
    </location>
</feature>
<dbReference type="FunFam" id="2.60.40.10:FF:000090">
    <property type="entry name" value="Protein-glutamine gamma-glutamyltransferase 2"/>
    <property type="match status" value="1"/>
</dbReference>
<dbReference type="Gene3D" id="3.90.260.10">
    <property type="entry name" value="Transglutaminase-like"/>
    <property type="match status" value="1"/>
</dbReference>
<keyword evidence="11" id="KW-0012">Acyltransferase</keyword>
<evidence type="ECO:0000256" key="4">
    <source>
        <dbReference type="ARBA" id="ARBA00022679"/>
    </source>
</evidence>
<evidence type="ECO:0000256" key="6">
    <source>
        <dbReference type="ARBA" id="ARBA00022837"/>
    </source>
</evidence>
<feature type="binding site" evidence="21">
    <location>
        <position position="472"/>
    </location>
    <ligand>
        <name>Ca(2+)</name>
        <dbReference type="ChEBI" id="CHEBI:29108"/>
    </ligand>
</feature>
<dbReference type="InterPro" id="IPR023608">
    <property type="entry name" value="Transglutaminase_animal"/>
</dbReference>
<reference evidence="23" key="3">
    <citation type="submission" date="2025-09" db="UniProtKB">
        <authorList>
            <consortium name="Ensembl"/>
        </authorList>
    </citation>
    <scope>IDENTIFICATION</scope>
</reference>
<proteinExistence type="inferred from homology"/>
<comment type="function">
    <text evidence="18">Catalyzes the cross-linking of proteins and the conjugation of polyamines to proteins. Responsible for cross-linking epidermal proteins during formation of the stratum corneum. Involved in cell proliferation.</text>
</comment>
<dbReference type="InterPro" id="IPR038765">
    <property type="entry name" value="Papain-like_cys_pep_sf"/>
</dbReference>
<evidence type="ECO:0000256" key="15">
    <source>
        <dbReference type="ARBA" id="ARBA00041651"/>
    </source>
</evidence>
<dbReference type="InterPro" id="IPR001102">
    <property type="entry name" value="Transglutaminase_N"/>
</dbReference>
<dbReference type="SUPFAM" id="SSF54001">
    <property type="entry name" value="Cysteine proteinases"/>
    <property type="match status" value="1"/>
</dbReference>
<dbReference type="AlphaFoldDB" id="A0A8C7SL14"/>
<evidence type="ECO:0000256" key="8">
    <source>
        <dbReference type="ARBA" id="ARBA00023139"/>
    </source>
</evidence>
<dbReference type="SMART" id="SM00460">
    <property type="entry name" value="TGc"/>
    <property type="match status" value="1"/>
</dbReference>
<evidence type="ECO:0000256" key="2">
    <source>
        <dbReference type="ARBA" id="ARBA00005968"/>
    </source>
</evidence>
<keyword evidence="9" id="KW-0417">Keratinization</keyword>
<dbReference type="InterPro" id="IPR013783">
    <property type="entry name" value="Ig-like_fold"/>
</dbReference>
<dbReference type="Pfam" id="PF01841">
    <property type="entry name" value="Transglut_core"/>
    <property type="match status" value="1"/>
</dbReference>
<dbReference type="InterPro" id="IPR013808">
    <property type="entry name" value="Transglutaminase_AS"/>
</dbReference>
<dbReference type="InterPro" id="IPR036238">
    <property type="entry name" value="Transglutaminase_C_sf"/>
</dbReference>
<keyword evidence="7" id="KW-0472">Membrane</keyword>
<keyword evidence="8" id="KW-0564">Palmitate</keyword>
<protein>
    <recommendedName>
        <fullName evidence="14">Protein-glutamine gamma-glutamyltransferase K</fullName>
        <ecNumber evidence="12">2.3.2.13</ecNumber>
    </recommendedName>
    <alternativeName>
        <fullName evidence="17">Epidermal TGase</fullName>
    </alternativeName>
    <alternativeName>
        <fullName evidence="16">Transglutaminase K</fullName>
    </alternativeName>
    <alternativeName>
        <fullName evidence="15">Transglutaminase-1</fullName>
    </alternativeName>
</protein>
<keyword evidence="4" id="KW-0808">Transferase</keyword>
<dbReference type="InterPro" id="IPR008958">
    <property type="entry name" value="Transglutaminase_C"/>
</dbReference>
<evidence type="ECO:0000256" key="1">
    <source>
        <dbReference type="ARBA" id="ARBA00004635"/>
    </source>
</evidence>
<accession>A0A8C7SL14</accession>
<evidence type="ECO:0000256" key="14">
    <source>
        <dbReference type="ARBA" id="ARBA00040559"/>
    </source>
</evidence>
<dbReference type="GO" id="GO:0007399">
    <property type="term" value="P:nervous system development"/>
    <property type="evidence" value="ECO:0007669"/>
    <property type="project" value="UniProtKB-ARBA"/>
</dbReference>
<feature type="active site" evidence="20">
    <location>
        <position position="377"/>
    </location>
</feature>
<dbReference type="SUPFAM" id="SSF81296">
    <property type="entry name" value="E set domains"/>
    <property type="match status" value="1"/>
</dbReference>
<dbReference type="PIRSF" id="PIRSF000459">
    <property type="entry name" value="TGM_EBP42"/>
    <property type="match status" value="1"/>
</dbReference>
<evidence type="ECO:0000256" key="7">
    <source>
        <dbReference type="ARBA" id="ARBA00023136"/>
    </source>
</evidence>